<feature type="compositionally biased region" description="Polar residues" evidence="2">
    <location>
        <begin position="128"/>
        <end position="137"/>
    </location>
</feature>
<dbReference type="Pfam" id="PF07282">
    <property type="entry name" value="Cas12f1-like_TNB"/>
    <property type="match status" value="1"/>
</dbReference>
<feature type="compositionally biased region" description="Low complexity" evidence="2">
    <location>
        <begin position="138"/>
        <end position="161"/>
    </location>
</feature>
<protein>
    <recommendedName>
        <fullName evidence="3">Cas12f1-like TNB domain-containing protein</fullName>
    </recommendedName>
</protein>
<dbReference type="Proteomes" id="UP001501570">
    <property type="component" value="Unassembled WGS sequence"/>
</dbReference>
<accession>A0ABP9RKJ2</accession>
<evidence type="ECO:0000256" key="2">
    <source>
        <dbReference type="SAM" id="MobiDB-lite"/>
    </source>
</evidence>
<evidence type="ECO:0000259" key="3">
    <source>
        <dbReference type="Pfam" id="PF07282"/>
    </source>
</evidence>
<reference evidence="5" key="1">
    <citation type="journal article" date="2019" name="Int. J. Syst. Evol. Microbiol.">
        <title>The Global Catalogue of Microorganisms (GCM) 10K type strain sequencing project: providing services to taxonomists for standard genome sequencing and annotation.</title>
        <authorList>
            <consortium name="The Broad Institute Genomics Platform"/>
            <consortium name="The Broad Institute Genome Sequencing Center for Infectious Disease"/>
            <person name="Wu L."/>
            <person name="Ma J."/>
        </authorList>
    </citation>
    <scope>NUCLEOTIDE SEQUENCE [LARGE SCALE GENOMIC DNA]</scope>
    <source>
        <strain evidence="5">JCM 18304</strain>
    </source>
</reference>
<gene>
    <name evidence="4" type="ORF">GCM10023322_10030</name>
</gene>
<feature type="compositionally biased region" description="Basic residues" evidence="2">
    <location>
        <begin position="118"/>
        <end position="127"/>
    </location>
</feature>
<organism evidence="4 5">
    <name type="scientific">Rugosimonospora acidiphila</name>
    <dbReference type="NCBI Taxonomy" id="556531"/>
    <lineage>
        <taxon>Bacteria</taxon>
        <taxon>Bacillati</taxon>
        <taxon>Actinomycetota</taxon>
        <taxon>Actinomycetes</taxon>
        <taxon>Micromonosporales</taxon>
        <taxon>Micromonosporaceae</taxon>
        <taxon>Rugosimonospora</taxon>
    </lineage>
</organism>
<proteinExistence type="predicted"/>
<dbReference type="RefSeq" id="WP_425570763.1">
    <property type="nucleotide sequence ID" value="NZ_BAABJQ010000002.1"/>
</dbReference>
<keyword evidence="1" id="KW-0238">DNA-binding</keyword>
<dbReference type="EMBL" id="BAABJQ010000002">
    <property type="protein sequence ID" value="GAA5179589.1"/>
    <property type="molecule type" value="Genomic_DNA"/>
</dbReference>
<keyword evidence="5" id="KW-1185">Reference proteome</keyword>
<evidence type="ECO:0000313" key="4">
    <source>
        <dbReference type="EMBL" id="GAA5179589.1"/>
    </source>
</evidence>
<dbReference type="InterPro" id="IPR010095">
    <property type="entry name" value="Cas12f1-like_TNB"/>
</dbReference>
<feature type="region of interest" description="Disordered" evidence="2">
    <location>
        <begin position="75"/>
        <end position="180"/>
    </location>
</feature>
<name>A0ABP9RKJ2_9ACTN</name>
<evidence type="ECO:0000313" key="5">
    <source>
        <dbReference type="Proteomes" id="UP001501570"/>
    </source>
</evidence>
<comment type="caution">
    <text evidence="4">The sequence shown here is derived from an EMBL/GenBank/DDBJ whole genome shotgun (WGS) entry which is preliminary data.</text>
</comment>
<evidence type="ECO:0000256" key="1">
    <source>
        <dbReference type="ARBA" id="ARBA00023125"/>
    </source>
</evidence>
<feature type="domain" description="Cas12f1-like TNB" evidence="3">
    <location>
        <begin position="5"/>
        <end position="69"/>
    </location>
</feature>
<sequence length="217" mass="23099">MFTAVAHLAAKAGIAVVRVPAPGTSSGCPRCGAALRHVKAPDRLVAGYRWAVCGCGLSADRDHAAAQRIAARGLTNQTTTRRDRTTGTGVIRTATDTRSTRDGPHGSRSNRGPAAPSKSRRDRRKTGPTRTQVQPRTLRSSPLLPLRRQAPAPSAVALQAATGKRPAGRLPQETHPGLQVPTTIPTRPHRVRDALLGHGLHRLVHPTPVPTAKRPNH</sequence>